<proteinExistence type="predicted"/>
<feature type="transmembrane region" description="Helical" evidence="1">
    <location>
        <begin position="162"/>
        <end position="181"/>
    </location>
</feature>
<keyword evidence="1" id="KW-0812">Transmembrane</keyword>
<evidence type="ECO:0000313" key="2">
    <source>
        <dbReference type="EMBL" id="GAA1565785.1"/>
    </source>
</evidence>
<evidence type="ECO:0008006" key="4">
    <source>
        <dbReference type="Google" id="ProtNLM"/>
    </source>
</evidence>
<feature type="transmembrane region" description="Helical" evidence="1">
    <location>
        <begin position="88"/>
        <end position="111"/>
    </location>
</feature>
<evidence type="ECO:0000256" key="1">
    <source>
        <dbReference type="SAM" id="Phobius"/>
    </source>
</evidence>
<evidence type="ECO:0000313" key="3">
    <source>
        <dbReference type="Proteomes" id="UP001501705"/>
    </source>
</evidence>
<keyword evidence="3" id="KW-1185">Reference proteome</keyword>
<reference evidence="3" key="1">
    <citation type="journal article" date="2019" name="Int. J. Syst. Evol. Microbiol.">
        <title>The Global Catalogue of Microorganisms (GCM) 10K type strain sequencing project: providing services to taxonomists for standard genome sequencing and annotation.</title>
        <authorList>
            <consortium name="The Broad Institute Genomics Platform"/>
            <consortium name="The Broad Institute Genome Sequencing Center for Infectious Disease"/>
            <person name="Wu L."/>
            <person name="Ma J."/>
        </authorList>
    </citation>
    <scope>NUCLEOTIDE SEQUENCE [LARGE SCALE GENOMIC DNA]</scope>
    <source>
        <strain evidence="3">JCM 15572</strain>
    </source>
</reference>
<feature type="transmembrane region" description="Helical" evidence="1">
    <location>
        <begin position="131"/>
        <end position="150"/>
    </location>
</feature>
<gene>
    <name evidence="2" type="ORF">GCM10009804_23060</name>
</gene>
<dbReference type="EMBL" id="BAAAPH010000006">
    <property type="protein sequence ID" value="GAA1565785.1"/>
    <property type="molecule type" value="Genomic_DNA"/>
</dbReference>
<organism evidence="2 3">
    <name type="scientific">Kribbella hippodromi</name>
    <dbReference type="NCBI Taxonomy" id="434347"/>
    <lineage>
        <taxon>Bacteria</taxon>
        <taxon>Bacillati</taxon>
        <taxon>Actinomycetota</taxon>
        <taxon>Actinomycetes</taxon>
        <taxon>Propionibacteriales</taxon>
        <taxon>Kribbellaceae</taxon>
        <taxon>Kribbella</taxon>
    </lineage>
</organism>
<keyword evidence="1" id="KW-1133">Transmembrane helix</keyword>
<dbReference type="RefSeq" id="WP_344233413.1">
    <property type="nucleotide sequence ID" value="NZ_BAAAPH010000006.1"/>
</dbReference>
<feature type="transmembrane region" description="Helical" evidence="1">
    <location>
        <begin position="7"/>
        <end position="30"/>
    </location>
</feature>
<sequence>MTFSRIGGWAAIGFAVLLAGTNLILAPSGLPLIGDPANEAADYFGAHAGLIGISGTLAVAAWLLAVLFGAAVVAVVRSSERTRGEAWAVVGLAGLVLQNATFTVFTATRLALTATDGTATEALWALNEALFAFNGTYLATAMLGLSLAGLRSGLIRPIHTTLGLVAGALQLLGALLLPLVFNDPGAVDLIGLAGWMLWVVWIFWYGIVLIRTRAPSTEHLLAPNPAAA</sequence>
<keyword evidence="1" id="KW-0472">Membrane</keyword>
<comment type="caution">
    <text evidence="2">The sequence shown here is derived from an EMBL/GenBank/DDBJ whole genome shotgun (WGS) entry which is preliminary data.</text>
</comment>
<name>A0ABP4NQF9_9ACTN</name>
<feature type="transmembrane region" description="Helical" evidence="1">
    <location>
        <begin position="50"/>
        <end position="76"/>
    </location>
</feature>
<dbReference type="Proteomes" id="UP001501705">
    <property type="component" value="Unassembled WGS sequence"/>
</dbReference>
<protein>
    <recommendedName>
        <fullName evidence="4">DUF4386 family protein</fullName>
    </recommendedName>
</protein>
<accession>A0ABP4NQF9</accession>
<feature type="transmembrane region" description="Helical" evidence="1">
    <location>
        <begin position="187"/>
        <end position="210"/>
    </location>
</feature>